<evidence type="ECO:0000313" key="3">
    <source>
        <dbReference type="EMBL" id="ALG74366.1"/>
    </source>
</evidence>
<dbReference type="InterPro" id="IPR025961">
    <property type="entry name" value="Metal_resist"/>
</dbReference>
<evidence type="ECO:0000256" key="1">
    <source>
        <dbReference type="SAM" id="Coils"/>
    </source>
</evidence>
<accession>A0AAC9EYG6</accession>
<evidence type="ECO:0000313" key="4">
    <source>
        <dbReference type="Proteomes" id="UP000069935"/>
    </source>
</evidence>
<sequence>MSGSTAPRRTLPRALPRILAPFLRRPGLRALALASLALNLFLAAMLVATFRDPPPPPYRPMPDRFVEHMAADLTDADAHRLRAAFEPLRPRYDALTREYRDAGERVRALLRADPVDYDSLRAATEAARAKRRQMGELTEETVLSLLPALSPAGRLRLVGGPGSAGAPGAPKK</sequence>
<keyword evidence="2" id="KW-0472">Membrane</keyword>
<feature type="coiled-coil region" evidence="1">
    <location>
        <begin position="92"/>
        <end position="140"/>
    </location>
</feature>
<keyword evidence="1" id="KW-0175">Coiled coil</keyword>
<dbReference type="Proteomes" id="UP000069935">
    <property type="component" value="Chromosome 4"/>
</dbReference>
<proteinExistence type="predicted"/>
<evidence type="ECO:0000256" key="2">
    <source>
        <dbReference type="SAM" id="Phobius"/>
    </source>
</evidence>
<dbReference type="KEGG" id="ati:AL072_25875"/>
<feature type="transmembrane region" description="Helical" evidence="2">
    <location>
        <begin position="30"/>
        <end position="50"/>
    </location>
</feature>
<keyword evidence="2" id="KW-1133">Transmembrane helix</keyword>
<reference evidence="3 4" key="2">
    <citation type="journal article" date="2016" name="Genome Announc.">
        <title>Complete Genome Sequence of a Strain of Azospirillum thiophilum Isolated from a Sulfide Spring.</title>
        <authorList>
            <person name="Fomenkov A."/>
            <person name="Vincze T."/>
            <person name="Grabovich M."/>
            <person name="Anton B.P."/>
            <person name="Dubinina G."/>
            <person name="Orlova M."/>
            <person name="Belousova E."/>
            <person name="Roberts R.J."/>
        </authorList>
    </citation>
    <scope>NUCLEOTIDE SEQUENCE [LARGE SCALE GENOMIC DNA]</scope>
    <source>
        <strain evidence="3 4">BV-S</strain>
    </source>
</reference>
<organism evidence="3 4">
    <name type="scientific">Azospirillum thiophilum</name>
    <dbReference type="NCBI Taxonomy" id="528244"/>
    <lineage>
        <taxon>Bacteria</taxon>
        <taxon>Pseudomonadati</taxon>
        <taxon>Pseudomonadota</taxon>
        <taxon>Alphaproteobacteria</taxon>
        <taxon>Rhodospirillales</taxon>
        <taxon>Azospirillaceae</taxon>
        <taxon>Azospirillum</taxon>
    </lineage>
</organism>
<dbReference type="EMBL" id="CP012404">
    <property type="protein sequence ID" value="ALG74366.1"/>
    <property type="molecule type" value="Genomic_DNA"/>
</dbReference>
<name>A0AAC9EYG6_9PROT</name>
<dbReference type="AlphaFoldDB" id="A0AAC9EYG6"/>
<gene>
    <name evidence="3" type="ORF">AL072_25875</name>
</gene>
<protein>
    <recommendedName>
        <fullName evidence="5">Periplasmic heavy metal sensor</fullName>
    </recommendedName>
</protein>
<reference evidence="4" key="1">
    <citation type="submission" date="2015-08" db="EMBL/GenBank/DDBJ databases">
        <title>Complete Genome Sequence of Azospirillum thiophilum BV-S.</title>
        <authorList>
            <person name="Fomenkov A."/>
            <person name="Vincze T."/>
            <person name="Grabovich M."/>
            <person name="Dubinina G."/>
            <person name="Orlova M."/>
            <person name="Belousova E."/>
            <person name="Roberts R.J."/>
        </authorList>
    </citation>
    <scope>NUCLEOTIDE SEQUENCE [LARGE SCALE GENOMIC DNA]</scope>
    <source>
        <strain evidence="4">BV-S</strain>
    </source>
</reference>
<evidence type="ECO:0008006" key="5">
    <source>
        <dbReference type="Google" id="ProtNLM"/>
    </source>
</evidence>
<keyword evidence="2" id="KW-0812">Transmembrane</keyword>
<dbReference type="Pfam" id="PF13801">
    <property type="entry name" value="Metal_resist"/>
    <property type="match status" value="1"/>
</dbReference>
<keyword evidence="4" id="KW-1185">Reference proteome</keyword>
<dbReference type="RefSeq" id="WP_045583795.1">
    <property type="nucleotide sequence ID" value="NZ_CP012404.1"/>
</dbReference>